<dbReference type="OrthoDB" id="93664at2759"/>
<dbReference type="SMART" id="SM00020">
    <property type="entry name" value="Tryp_SPc"/>
    <property type="match status" value="1"/>
</dbReference>
<dbReference type="GeneID" id="108703283"/>
<evidence type="ECO:0000313" key="7">
    <source>
        <dbReference type="Xenbase" id="XB-GENE-22167982"/>
    </source>
</evidence>
<dbReference type="GO" id="GO:0006508">
    <property type="term" value="P:proteolysis"/>
    <property type="evidence" value="ECO:0007669"/>
    <property type="project" value="UniProtKB-KW"/>
</dbReference>
<dbReference type="Gene3D" id="2.40.10.10">
    <property type="entry name" value="Trypsin-like serine proteases"/>
    <property type="match status" value="2"/>
</dbReference>
<dbReference type="PaxDb" id="8355-A0A1L8ERH1"/>
<dbReference type="PROSITE" id="PS00135">
    <property type="entry name" value="TRYPSIN_SER"/>
    <property type="match status" value="1"/>
</dbReference>
<dbReference type="FunFam" id="2.40.10.10:FF:000024">
    <property type="entry name" value="Serine protease 53"/>
    <property type="match status" value="1"/>
</dbReference>
<dbReference type="InterPro" id="IPR033116">
    <property type="entry name" value="TRYPSIN_SER"/>
</dbReference>
<name>A0A1L8ERH1_XENLA</name>
<reference evidence="6" key="1">
    <citation type="submission" date="2025-08" db="UniProtKB">
        <authorList>
            <consortium name="RefSeq"/>
        </authorList>
    </citation>
    <scope>IDENTIFICATION</scope>
    <source>
        <strain evidence="6">J_2021</strain>
        <tissue evidence="6">Erythrocytes</tissue>
    </source>
</reference>
<dbReference type="PANTHER" id="PTHR24253">
    <property type="entry name" value="TRANSMEMBRANE PROTEASE SERINE"/>
    <property type="match status" value="1"/>
</dbReference>
<dbReference type="SUPFAM" id="SSF50494">
    <property type="entry name" value="Trypsin-like serine proteases"/>
    <property type="match status" value="1"/>
</dbReference>
<dbReference type="KEGG" id="xla:108703283"/>
<organism evidence="5 6">
    <name type="scientific">Xenopus laevis</name>
    <name type="common">African clawed frog</name>
    <dbReference type="NCBI Taxonomy" id="8355"/>
    <lineage>
        <taxon>Eukaryota</taxon>
        <taxon>Metazoa</taxon>
        <taxon>Chordata</taxon>
        <taxon>Craniata</taxon>
        <taxon>Vertebrata</taxon>
        <taxon>Euteleostomi</taxon>
        <taxon>Amphibia</taxon>
        <taxon>Batrachia</taxon>
        <taxon>Anura</taxon>
        <taxon>Pipoidea</taxon>
        <taxon>Pipidae</taxon>
        <taxon>Xenopodinae</taxon>
        <taxon>Xenopus</taxon>
        <taxon>Xenopus</taxon>
    </lineage>
</organism>
<dbReference type="PANTHER" id="PTHR24253:SF167">
    <property type="entry name" value="SERINE PROTEASE 27 ISOFORM X1"/>
    <property type="match status" value="1"/>
</dbReference>
<dbReference type="InterPro" id="IPR001314">
    <property type="entry name" value="Peptidase_S1A"/>
</dbReference>
<dbReference type="Xenbase" id="XB-GENE-22167982">
    <property type="gene designation" value="prss8l.5.S"/>
</dbReference>
<dbReference type="AlphaFoldDB" id="A0A1L8ERH1"/>
<dbReference type="GO" id="GO:0008236">
    <property type="term" value="F:serine-type peptidase activity"/>
    <property type="evidence" value="ECO:0000318"/>
    <property type="project" value="GO_Central"/>
</dbReference>
<dbReference type="PROSITE" id="PS00134">
    <property type="entry name" value="TRYPSIN_HIS"/>
    <property type="match status" value="1"/>
</dbReference>
<accession>A0A1L8ERH1</accession>
<evidence type="ECO:0000313" key="6">
    <source>
        <dbReference type="RefSeq" id="XP_018094889.1"/>
    </source>
</evidence>
<evidence type="ECO:0000313" key="5">
    <source>
        <dbReference type="Proteomes" id="UP000186698"/>
    </source>
</evidence>
<protein>
    <submittedName>
        <fullName evidence="6">Serine protease 27</fullName>
    </submittedName>
</protein>
<dbReference type="InterPro" id="IPR001254">
    <property type="entry name" value="Trypsin_dom"/>
</dbReference>
<dbReference type="InterPro" id="IPR018114">
    <property type="entry name" value="TRYPSIN_HIS"/>
</dbReference>
<sequence length="362" mass="38773">MKALPILKAVLLLHLGLFGGTEAVIECGTRKLLSRIMGGQDAQPGMWPWQVNIRSKDNRFCGGSLITNKWVISASHCFNSTYPPSFYTVYLGSYKLTGSNANEIPMTVKRFIVHPNYTLPENGADITLVELTSDVNFTNYIQPVCLPSAGVNLPTGLQCWVTGWGNIASNVSLPDPNTLQEVVVPLIDTQQCNNIIQTPSSSGQSSFVILNDMLCAGYIDGGKDSCQGDSGGPLVCAEANHWYLVGVVSFGDGCGLPNQPGVYVRLTAYLGWIESYVPEVAANILNVSFTGPIISLYSNITNTANLPLNNTTLTTTVVLVPGNTTQSSSGVTGSTATTLFVLNPATTVIFFCTWITVLLTCL</sequence>
<dbReference type="PROSITE" id="PS50240">
    <property type="entry name" value="TRYPSIN_DOM"/>
    <property type="match status" value="1"/>
</dbReference>
<dbReference type="AGR" id="Xenbase:XB-GENE-22167982"/>
<evidence type="ECO:0000256" key="3">
    <source>
        <dbReference type="ARBA" id="ARBA00022801"/>
    </source>
</evidence>
<dbReference type="Proteomes" id="UP000186698">
    <property type="component" value="Chromosome 9_10S"/>
</dbReference>
<keyword evidence="4" id="KW-1015">Disulfide bond</keyword>
<dbReference type="GO" id="GO:0004252">
    <property type="term" value="F:serine-type endopeptidase activity"/>
    <property type="evidence" value="ECO:0007669"/>
    <property type="project" value="InterPro"/>
</dbReference>
<evidence type="ECO:0000256" key="2">
    <source>
        <dbReference type="ARBA" id="ARBA00022729"/>
    </source>
</evidence>
<dbReference type="Bgee" id="108703283">
    <property type="expression patterns" value="Expressed in zone of skin and 1 other cell type or tissue"/>
</dbReference>
<evidence type="ECO:0000256" key="4">
    <source>
        <dbReference type="ARBA" id="ARBA00023157"/>
    </source>
</evidence>
<dbReference type="Pfam" id="PF00089">
    <property type="entry name" value="Trypsin"/>
    <property type="match status" value="1"/>
</dbReference>
<gene>
    <name evidence="7" type="primary">prss8l.5.S</name>
    <name evidence="6" type="synonym">prss8l.5.S loc108703873</name>
</gene>
<keyword evidence="5" id="KW-1185">Reference proteome</keyword>
<keyword evidence="2" id="KW-0732">Signal</keyword>
<dbReference type="CTD" id="108703283"/>
<dbReference type="CDD" id="cd00190">
    <property type="entry name" value="Tryp_SPc"/>
    <property type="match status" value="1"/>
</dbReference>
<proteinExistence type="predicted"/>
<dbReference type="STRING" id="8355.A0A1L8ERH1"/>
<dbReference type="OMA" id="EANHWYL"/>
<evidence type="ECO:0000256" key="1">
    <source>
        <dbReference type="ARBA" id="ARBA00022670"/>
    </source>
</evidence>
<dbReference type="PRINTS" id="PR00722">
    <property type="entry name" value="CHYMOTRYPSIN"/>
</dbReference>
<dbReference type="InterPro" id="IPR043504">
    <property type="entry name" value="Peptidase_S1_PA_chymotrypsin"/>
</dbReference>
<dbReference type="RefSeq" id="XP_018094889.1">
    <property type="nucleotide sequence ID" value="XM_018239400.2"/>
</dbReference>
<keyword evidence="3" id="KW-0378">Hydrolase</keyword>
<dbReference type="InterPro" id="IPR009003">
    <property type="entry name" value="Peptidase_S1_PA"/>
</dbReference>
<keyword evidence="1 6" id="KW-0645">Protease</keyword>